<organism evidence="1 2">
    <name type="scientific">Limnohabitans radicicola</name>
    <dbReference type="NCBI Taxonomy" id="2771427"/>
    <lineage>
        <taxon>Bacteria</taxon>
        <taxon>Pseudomonadati</taxon>
        <taxon>Pseudomonadota</taxon>
        <taxon>Betaproteobacteria</taxon>
        <taxon>Burkholderiales</taxon>
        <taxon>Comamonadaceae</taxon>
        <taxon>Limnohabitans</taxon>
    </lineage>
</organism>
<dbReference type="InterPro" id="IPR001753">
    <property type="entry name" value="Enoyl-CoA_hydra/iso"/>
</dbReference>
<dbReference type="AlphaFoldDB" id="A0A927IJ57"/>
<dbReference type="PANTHER" id="PTHR11941">
    <property type="entry name" value="ENOYL-COA HYDRATASE-RELATED"/>
    <property type="match status" value="1"/>
</dbReference>
<dbReference type="InterPro" id="IPR029045">
    <property type="entry name" value="ClpP/crotonase-like_dom_sf"/>
</dbReference>
<dbReference type="Pfam" id="PF00378">
    <property type="entry name" value="ECH_1"/>
    <property type="match status" value="1"/>
</dbReference>
<dbReference type="GO" id="GO:0006635">
    <property type="term" value="P:fatty acid beta-oxidation"/>
    <property type="evidence" value="ECO:0007669"/>
    <property type="project" value="TreeGrafter"/>
</dbReference>
<dbReference type="PANTHER" id="PTHR11941:SF54">
    <property type="entry name" value="ENOYL-COA HYDRATASE, MITOCHONDRIAL"/>
    <property type="match status" value="1"/>
</dbReference>
<dbReference type="CDD" id="cd06558">
    <property type="entry name" value="crotonase-like"/>
    <property type="match status" value="1"/>
</dbReference>
<sequence length="262" mass="28207">MSNPFAQPSAPVLQIAAGVATITLNRPGQRNKLENGDLKALLAHFAQIESDASVRVLVLTANTTGQPKPVFCAGYDIGGFDQPGHGSTFFEQIPDALASLRPVTICALNGSVYGGATDVVLACDLRIGLQGIEWRMPATALGLHYYPSGLQRYVSRLGVNGAMRAFLTARPFSAEQLQAMGLFEAVASSDNWQATQDGLVQDILALAPLAVQETKRSINEIARGDYNEARLREREDMTSHSADFAEGRAAFAERRKPVFSGR</sequence>
<dbReference type="Gene3D" id="3.90.226.10">
    <property type="entry name" value="2-enoyl-CoA Hydratase, Chain A, domain 1"/>
    <property type="match status" value="1"/>
</dbReference>
<dbReference type="EMBL" id="JACYFT010000001">
    <property type="protein sequence ID" value="MBD8050344.1"/>
    <property type="molecule type" value="Genomic_DNA"/>
</dbReference>
<name>A0A927IJ57_9BURK</name>
<protein>
    <submittedName>
        <fullName evidence="1">Enoyl-CoA hydratase/isomerase family protein</fullName>
    </submittedName>
</protein>
<gene>
    <name evidence="1" type="ORF">IC609_07290</name>
</gene>
<dbReference type="RefSeq" id="WP_191818739.1">
    <property type="nucleotide sequence ID" value="NZ_JACYFT010000001.1"/>
</dbReference>
<reference evidence="1" key="1">
    <citation type="submission" date="2020-09" db="EMBL/GenBank/DDBJ databases">
        <title>Genome seq and assembly of Limnohabitants sp.</title>
        <authorList>
            <person name="Chhetri G."/>
        </authorList>
    </citation>
    <scope>NUCLEOTIDE SEQUENCE</scope>
    <source>
        <strain evidence="1">JUR4</strain>
    </source>
</reference>
<dbReference type="GO" id="GO:0003824">
    <property type="term" value="F:catalytic activity"/>
    <property type="evidence" value="ECO:0007669"/>
    <property type="project" value="UniProtKB-ARBA"/>
</dbReference>
<keyword evidence="2" id="KW-1185">Reference proteome</keyword>
<comment type="caution">
    <text evidence="1">The sequence shown here is derived from an EMBL/GenBank/DDBJ whole genome shotgun (WGS) entry which is preliminary data.</text>
</comment>
<accession>A0A927IJ57</accession>
<evidence type="ECO:0000313" key="1">
    <source>
        <dbReference type="EMBL" id="MBD8050344.1"/>
    </source>
</evidence>
<evidence type="ECO:0000313" key="2">
    <source>
        <dbReference type="Proteomes" id="UP000647424"/>
    </source>
</evidence>
<proteinExistence type="predicted"/>
<dbReference type="SUPFAM" id="SSF52096">
    <property type="entry name" value="ClpP/crotonase"/>
    <property type="match status" value="1"/>
</dbReference>
<dbReference type="Proteomes" id="UP000647424">
    <property type="component" value="Unassembled WGS sequence"/>
</dbReference>